<dbReference type="SMART" id="SM00847">
    <property type="entry name" value="HA2"/>
    <property type="match status" value="1"/>
</dbReference>
<reference evidence="9 10" key="1">
    <citation type="journal article" date="2017" name="Genome Biol.">
        <title>New reference genome sequences of hot pepper reveal the massive evolution of plant disease-resistance genes by retroduplication.</title>
        <authorList>
            <person name="Kim S."/>
            <person name="Park J."/>
            <person name="Yeom S.I."/>
            <person name="Kim Y.M."/>
            <person name="Seo E."/>
            <person name="Kim K.T."/>
            <person name="Kim M.S."/>
            <person name="Lee J.M."/>
            <person name="Cheong K."/>
            <person name="Shin H.S."/>
            <person name="Kim S.B."/>
            <person name="Han K."/>
            <person name="Lee J."/>
            <person name="Park M."/>
            <person name="Lee H.A."/>
            <person name="Lee H.Y."/>
            <person name="Lee Y."/>
            <person name="Oh S."/>
            <person name="Lee J.H."/>
            <person name="Choi E."/>
            <person name="Choi E."/>
            <person name="Lee S.E."/>
            <person name="Jeon J."/>
            <person name="Kim H."/>
            <person name="Choi G."/>
            <person name="Song H."/>
            <person name="Lee J."/>
            <person name="Lee S.C."/>
            <person name="Kwon J.K."/>
            <person name="Lee H.Y."/>
            <person name="Koo N."/>
            <person name="Hong Y."/>
            <person name="Kim R.W."/>
            <person name="Kang W.H."/>
            <person name="Huh J.H."/>
            <person name="Kang B.C."/>
            <person name="Yang T.J."/>
            <person name="Lee Y.H."/>
            <person name="Bennetzen J.L."/>
            <person name="Choi D."/>
        </authorList>
    </citation>
    <scope>NUCLEOTIDE SEQUENCE [LARGE SCALE GENOMIC DNA]</scope>
    <source>
        <strain evidence="10">cv. PBC81</strain>
    </source>
</reference>
<dbReference type="Gene3D" id="3.40.50.300">
    <property type="entry name" value="P-loop containing nucleotide triphosphate hydrolases"/>
    <property type="match status" value="1"/>
</dbReference>
<evidence type="ECO:0000256" key="6">
    <source>
        <dbReference type="ARBA" id="ARBA00023242"/>
    </source>
</evidence>
<dbReference type="PANTHER" id="PTHR18934">
    <property type="entry name" value="ATP-DEPENDENT RNA HELICASE"/>
    <property type="match status" value="1"/>
</dbReference>
<comment type="catalytic activity">
    <reaction evidence="7">
        <text>ATP + H2O = ADP + phosphate + H(+)</text>
        <dbReference type="Rhea" id="RHEA:13065"/>
        <dbReference type="ChEBI" id="CHEBI:15377"/>
        <dbReference type="ChEBI" id="CHEBI:15378"/>
        <dbReference type="ChEBI" id="CHEBI:30616"/>
        <dbReference type="ChEBI" id="CHEBI:43474"/>
        <dbReference type="ChEBI" id="CHEBI:456216"/>
        <dbReference type="EC" id="3.6.4.13"/>
    </reaction>
</comment>
<feature type="domain" description="Helicase-associated" evidence="8">
    <location>
        <begin position="103"/>
        <end position="193"/>
    </location>
</feature>
<keyword evidence="4" id="KW-0347">Helicase</keyword>
<sequence length="198" mass="22518">MDCVHLTPQTPLGENTLGLLLLYVYGFRASAEQRASLAGRTGQGTCYRLYTENAYENEMLQSTVPEIQRTNLEYVILFLKCLAIQNVLDFEFMDPPSQDNIVNSMYQLWVLGALNNAGDLTELGRKMVEFPLDPHLAKLLLMGEQFKCLNEVLTIVSMLSVPSVFFRPKDREEESDAAREMFVVPESDHLTLLNVYEQ</sequence>
<accession>A0A2G2VHS5</accession>
<dbReference type="InterPro" id="IPR027417">
    <property type="entry name" value="P-loop_NTPase"/>
</dbReference>
<dbReference type="EMBL" id="MLFT02000012">
    <property type="protein sequence ID" value="PHT32551.1"/>
    <property type="molecule type" value="Genomic_DNA"/>
</dbReference>
<comment type="subcellular location">
    <subcellularLocation>
        <location evidence="1">Nucleus</location>
    </subcellularLocation>
</comment>
<keyword evidence="5" id="KW-0067">ATP-binding</keyword>
<evidence type="ECO:0000256" key="2">
    <source>
        <dbReference type="ARBA" id="ARBA00012552"/>
    </source>
</evidence>
<dbReference type="Gene3D" id="1.20.120.1080">
    <property type="match status" value="1"/>
</dbReference>
<evidence type="ECO:0000256" key="4">
    <source>
        <dbReference type="ARBA" id="ARBA00022806"/>
    </source>
</evidence>
<name>A0A2G2VHS5_CAPBA</name>
<evidence type="ECO:0000313" key="9">
    <source>
        <dbReference type="EMBL" id="PHT32551.1"/>
    </source>
</evidence>
<dbReference type="OrthoDB" id="10253254at2759"/>
<gene>
    <name evidence="9" type="ORF">CQW23_28888</name>
</gene>
<evidence type="ECO:0000259" key="8">
    <source>
        <dbReference type="SMART" id="SM00847"/>
    </source>
</evidence>
<dbReference type="SUPFAM" id="SSF52540">
    <property type="entry name" value="P-loop containing nucleoside triphosphate hydrolases"/>
    <property type="match status" value="1"/>
</dbReference>
<dbReference type="Pfam" id="PF04408">
    <property type="entry name" value="WHD_HA2"/>
    <property type="match status" value="1"/>
</dbReference>
<comment type="caution">
    <text evidence="9">The sequence shown here is derived from an EMBL/GenBank/DDBJ whole genome shotgun (WGS) entry which is preliminary data.</text>
</comment>
<dbReference type="STRING" id="33114.A0A2G2VHS5"/>
<keyword evidence="10" id="KW-1185">Reference proteome</keyword>
<protein>
    <recommendedName>
        <fullName evidence="2">RNA helicase</fullName>
        <ecNumber evidence="2">3.6.4.13</ecNumber>
    </recommendedName>
</protein>
<dbReference type="GO" id="GO:0003723">
    <property type="term" value="F:RNA binding"/>
    <property type="evidence" value="ECO:0007669"/>
    <property type="project" value="TreeGrafter"/>
</dbReference>
<organism evidence="9 10">
    <name type="scientific">Capsicum baccatum</name>
    <name type="common">Peruvian pepper</name>
    <dbReference type="NCBI Taxonomy" id="33114"/>
    <lineage>
        <taxon>Eukaryota</taxon>
        <taxon>Viridiplantae</taxon>
        <taxon>Streptophyta</taxon>
        <taxon>Embryophyta</taxon>
        <taxon>Tracheophyta</taxon>
        <taxon>Spermatophyta</taxon>
        <taxon>Magnoliopsida</taxon>
        <taxon>eudicotyledons</taxon>
        <taxon>Gunneridae</taxon>
        <taxon>Pentapetalae</taxon>
        <taxon>asterids</taxon>
        <taxon>lamiids</taxon>
        <taxon>Solanales</taxon>
        <taxon>Solanaceae</taxon>
        <taxon>Solanoideae</taxon>
        <taxon>Capsiceae</taxon>
        <taxon>Capsicum</taxon>
    </lineage>
</organism>
<evidence type="ECO:0000256" key="7">
    <source>
        <dbReference type="ARBA" id="ARBA00047984"/>
    </source>
</evidence>
<dbReference type="AlphaFoldDB" id="A0A2G2VHS5"/>
<dbReference type="GO" id="GO:0005524">
    <property type="term" value="F:ATP binding"/>
    <property type="evidence" value="ECO:0007669"/>
    <property type="project" value="UniProtKB-KW"/>
</dbReference>
<dbReference type="FunFam" id="1.20.120.1080:FF:000018">
    <property type="entry name" value="Pre-mRNA-splicing factor ATP-dependent RNA helicase prp16"/>
    <property type="match status" value="1"/>
</dbReference>
<keyword evidence="3" id="KW-0547">Nucleotide-binding</keyword>
<dbReference type="GO" id="GO:0005634">
    <property type="term" value="C:nucleus"/>
    <property type="evidence" value="ECO:0007669"/>
    <property type="project" value="UniProtKB-SubCell"/>
</dbReference>
<dbReference type="EC" id="3.6.4.13" evidence="2"/>
<dbReference type="GO" id="GO:0000398">
    <property type="term" value="P:mRNA splicing, via spliceosome"/>
    <property type="evidence" value="ECO:0007669"/>
    <property type="project" value="UniProtKB-ARBA"/>
</dbReference>
<evidence type="ECO:0000313" key="10">
    <source>
        <dbReference type="Proteomes" id="UP000224567"/>
    </source>
</evidence>
<dbReference type="InterPro" id="IPR048333">
    <property type="entry name" value="HA2_WH"/>
</dbReference>
<reference evidence="10" key="2">
    <citation type="journal article" date="2017" name="J. Anim. Genet.">
        <title>Multiple reference genome sequences of hot pepper reveal the massive evolution of plant disease resistance genes by retroduplication.</title>
        <authorList>
            <person name="Kim S."/>
            <person name="Park J."/>
            <person name="Yeom S.-I."/>
            <person name="Kim Y.-M."/>
            <person name="Seo E."/>
            <person name="Kim K.-T."/>
            <person name="Kim M.-S."/>
            <person name="Lee J.M."/>
            <person name="Cheong K."/>
            <person name="Shin H.-S."/>
            <person name="Kim S.-B."/>
            <person name="Han K."/>
            <person name="Lee J."/>
            <person name="Park M."/>
            <person name="Lee H.-A."/>
            <person name="Lee H.-Y."/>
            <person name="Lee Y."/>
            <person name="Oh S."/>
            <person name="Lee J.H."/>
            <person name="Choi E."/>
            <person name="Choi E."/>
            <person name="Lee S.E."/>
            <person name="Jeon J."/>
            <person name="Kim H."/>
            <person name="Choi G."/>
            <person name="Song H."/>
            <person name="Lee J."/>
            <person name="Lee S.-C."/>
            <person name="Kwon J.-K."/>
            <person name="Lee H.-Y."/>
            <person name="Koo N."/>
            <person name="Hong Y."/>
            <person name="Kim R.W."/>
            <person name="Kang W.-H."/>
            <person name="Huh J.H."/>
            <person name="Kang B.-C."/>
            <person name="Yang T.-J."/>
            <person name="Lee Y.-H."/>
            <person name="Bennetzen J.L."/>
            <person name="Choi D."/>
        </authorList>
    </citation>
    <scope>NUCLEOTIDE SEQUENCE [LARGE SCALE GENOMIC DNA]</scope>
    <source>
        <strain evidence="10">cv. PBC81</strain>
    </source>
</reference>
<dbReference type="Pfam" id="PF21010">
    <property type="entry name" value="HA2_C"/>
    <property type="match status" value="1"/>
</dbReference>
<evidence type="ECO:0000256" key="3">
    <source>
        <dbReference type="ARBA" id="ARBA00022741"/>
    </source>
</evidence>
<dbReference type="InterPro" id="IPR007502">
    <property type="entry name" value="Helicase-assoc_dom"/>
</dbReference>
<evidence type="ECO:0000256" key="5">
    <source>
        <dbReference type="ARBA" id="ARBA00022840"/>
    </source>
</evidence>
<keyword evidence="4" id="KW-0378">Hydrolase</keyword>
<proteinExistence type="predicted"/>
<dbReference type="PANTHER" id="PTHR18934:SF233">
    <property type="entry name" value="RNA HELICASE"/>
    <property type="match status" value="1"/>
</dbReference>
<dbReference type="GO" id="GO:0003724">
    <property type="term" value="F:RNA helicase activity"/>
    <property type="evidence" value="ECO:0007669"/>
    <property type="project" value="UniProtKB-EC"/>
</dbReference>
<evidence type="ECO:0000256" key="1">
    <source>
        <dbReference type="ARBA" id="ARBA00004123"/>
    </source>
</evidence>
<keyword evidence="6" id="KW-0539">Nucleus</keyword>
<dbReference type="Proteomes" id="UP000224567">
    <property type="component" value="Unassembled WGS sequence"/>
</dbReference>